<evidence type="ECO:0000256" key="4">
    <source>
        <dbReference type="ARBA" id="ARBA00023136"/>
    </source>
</evidence>
<evidence type="ECO:0000256" key="5">
    <source>
        <dbReference type="SAM" id="Phobius"/>
    </source>
</evidence>
<feature type="transmembrane region" description="Helical" evidence="5">
    <location>
        <begin position="50"/>
        <end position="71"/>
    </location>
</feature>
<dbReference type="Pfam" id="PF10320">
    <property type="entry name" value="7TM_GPCR_Srsx"/>
    <property type="match status" value="1"/>
</dbReference>
<evidence type="ECO:0000313" key="8">
    <source>
        <dbReference type="Proteomes" id="UP000008281"/>
    </source>
</evidence>
<accession>E3LTU7</accession>
<evidence type="ECO:0000256" key="2">
    <source>
        <dbReference type="ARBA" id="ARBA00022692"/>
    </source>
</evidence>
<feature type="transmembrane region" description="Helical" evidence="5">
    <location>
        <begin position="312"/>
        <end position="334"/>
    </location>
</feature>
<organism evidence="8">
    <name type="scientific">Caenorhabditis remanei</name>
    <name type="common">Caenorhabditis vulgaris</name>
    <dbReference type="NCBI Taxonomy" id="31234"/>
    <lineage>
        <taxon>Eukaryota</taxon>
        <taxon>Metazoa</taxon>
        <taxon>Ecdysozoa</taxon>
        <taxon>Nematoda</taxon>
        <taxon>Chromadorea</taxon>
        <taxon>Rhabditida</taxon>
        <taxon>Rhabditina</taxon>
        <taxon>Rhabditomorpha</taxon>
        <taxon>Rhabditoidea</taxon>
        <taxon>Rhabditidae</taxon>
        <taxon>Peloderinae</taxon>
        <taxon>Caenorhabditis</taxon>
    </lineage>
</organism>
<dbReference type="SUPFAM" id="SSF81321">
    <property type="entry name" value="Family A G protein-coupled receptor-like"/>
    <property type="match status" value="1"/>
</dbReference>
<sequence length="375" mass="42761">MFSHFFGSIPVHILSRDLCFFSFFRNRFSDFSFFQKMFEDVHPWMIPLTFFYLIIIPIGVFSNAVMIICFFVNPRLRSPFHILLTLTCLADGIHVCGQIVFVIQLLTNSFSYQSTCYLLNFFPVIGLTIAAPLLMEIGLDRLLAVSFPIKYRELQFQKVLYTSIHLIFPILYTAAILYLGFIERNNEWVSPKLIYALFEIVHFRNYRQVKCAIPTALAGVSFKVFTLSSHAIYVSIILAYAMTAVLLKFHDTSESSEFWVTVALKITGSRFKAVFKSIGVTVGIVLFGWAITTVSNTFGYFVTDDQEIFNLIQMYSGITVNIAISSNLFIFYTINPEYQLTVKMLMDGSCVKLPAFADSGSELQNLRKATKSQES</sequence>
<dbReference type="PANTHER" id="PTHR23360:SF41">
    <property type="entry name" value="G-PROTEIN COUPLED RECEPTORS FAMILY 1 PROFILE DOMAIN-CONTAINING PROTEIN"/>
    <property type="match status" value="1"/>
</dbReference>
<keyword evidence="4 5" id="KW-0472">Membrane</keyword>
<dbReference type="InterPro" id="IPR000276">
    <property type="entry name" value="GPCR_Rhodpsn"/>
</dbReference>
<dbReference type="InterPro" id="IPR017452">
    <property type="entry name" value="GPCR_Rhodpsn_7TM"/>
</dbReference>
<dbReference type="EMBL" id="DS268415">
    <property type="protein sequence ID" value="EFP10922.1"/>
    <property type="molecule type" value="Genomic_DNA"/>
</dbReference>
<dbReference type="GO" id="GO:0016020">
    <property type="term" value="C:membrane"/>
    <property type="evidence" value="ECO:0007669"/>
    <property type="project" value="UniProtKB-SubCell"/>
</dbReference>
<feature type="transmembrane region" description="Helical" evidence="5">
    <location>
        <begin position="118"/>
        <end position="139"/>
    </location>
</feature>
<dbReference type="AlphaFoldDB" id="E3LTU7"/>
<evidence type="ECO:0000256" key="1">
    <source>
        <dbReference type="ARBA" id="ARBA00004370"/>
    </source>
</evidence>
<dbReference type="PANTHER" id="PTHR23360">
    <property type="entry name" value="G-PROTEIN COUPLED RECEPTORS FAMILY 1 PROFILE DOMAIN-CONTAINING PROTEIN-RELATED"/>
    <property type="match status" value="1"/>
</dbReference>
<dbReference type="HOGENOM" id="CLU_079993_0_0_1"/>
<evidence type="ECO:0000313" key="7">
    <source>
        <dbReference type="EMBL" id="EFP10922.1"/>
    </source>
</evidence>
<name>E3LTU7_CAERE</name>
<feature type="transmembrane region" description="Helical" evidence="5">
    <location>
        <begin position="159"/>
        <end position="181"/>
    </location>
</feature>
<dbReference type="eggNOG" id="ENOG502R71P">
    <property type="taxonomic scope" value="Eukaryota"/>
</dbReference>
<keyword evidence="3 5" id="KW-1133">Transmembrane helix</keyword>
<protein>
    <submittedName>
        <fullName evidence="7">CRE-SRSX-30 protein</fullName>
    </submittedName>
</protein>
<keyword evidence="2 5" id="KW-0812">Transmembrane</keyword>
<dbReference type="Gene3D" id="1.20.1070.10">
    <property type="entry name" value="Rhodopsin 7-helix transmembrane proteins"/>
    <property type="match status" value="1"/>
</dbReference>
<feature type="transmembrane region" description="Helical" evidence="5">
    <location>
        <begin position="83"/>
        <end position="106"/>
    </location>
</feature>
<dbReference type="OMA" id="QVKCAIP"/>
<dbReference type="InterPro" id="IPR047130">
    <property type="entry name" value="7TM_GPCR_Srsx_nematod"/>
</dbReference>
<evidence type="ECO:0000256" key="3">
    <source>
        <dbReference type="ARBA" id="ARBA00022989"/>
    </source>
</evidence>
<comment type="subcellular location">
    <subcellularLocation>
        <location evidence="1">Membrane</location>
    </subcellularLocation>
</comment>
<dbReference type="GO" id="GO:0004930">
    <property type="term" value="F:G protein-coupled receptor activity"/>
    <property type="evidence" value="ECO:0007669"/>
    <property type="project" value="InterPro"/>
</dbReference>
<dbReference type="STRING" id="31234.E3LTU7"/>
<dbReference type="OrthoDB" id="5820127at2759"/>
<gene>
    <name evidence="7" type="primary">Cre-srsx-30</name>
    <name evidence="7" type="ORF">CRE_30966</name>
</gene>
<reference evidence="7" key="1">
    <citation type="submission" date="2007-07" db="EMBL/GenBank/DDBJ databases">
        <title>PCAP assembly of the Caenorhabditis remanei genome.</title>
        <authorList>
            <consortium name="The Caenorhabditis remanei Sequencing Consortium"/>
            <person name="Wilson R.K."/>
        </authorList>
    </citation>
    <scope>NUCLEOTIDE SEQUENCE [LARGE SCALE GENOMIC DNA]</scope>
    <source>
        <strain evidence="7">PB4641</strain>
    </source>
</reference>
<dbReference type="FunCoup" id="E3LTU7">
    <property type="interactions" value="2"/>
</dbReference>
<feature type="domain" description="G-protein coupled receptors family 1 profile" evidence="6">
    <location>
        <begin position="62"/>
        <end position="331"/>
    </location>
</feature>
<feature type="transmembrane region" description="Helical" evidence="5">
    <location>
        <begin position="273"/>
        <end position="292"/>
    </location>
</feature>
<dbReference type="InParanoid" id="E3LTU7"/>
<dbReference type="PROSITE" id="PS50262">
    <property type="entry name" value="G_PROTEIN_RECEP_F1_2"/>
    <property type="match status" value="1"/>
</dbReference>
<dbReference type="InterPro" id="IPR019424">
    <property type="entry name" value="7TM_GPCR_Srsx"/>
</dbReference>
<dbReference type="Proteomes" id="UP000008281">
    <property type="component" value="Unassembled WGS sequence"/>
</dbReference>
<dbReference type="SMART" id="SM01381">
    <property type="entry name" value="7TM_GPCR_Srsx"/>
    <property type="match status" value="1"/>
</dbReference>
<evidence type="ECO:0000259" key="6">
    <source>
        <dbReference type="PROSITE" id="PS50262"/>
    </source>
</evidence>
<feature type="transmembrane region" description="Helical" evidence="5">
    <location>
        <begin position="230"/>
        <end position="249"/>
    </location>
</feature>
<keyword evidence="8" id="KW-1185">Reference proteome</keyword>
<proteinExistence type="predicted"/>